<evidence type="ECO:0000256" key="4">
    <source>
        <dbReference type="ARBA" id="ARBA00022840"/>
    </source>
</evidence>
<dbReference type="Gene3D" id="3.40.50.300">
    <property type="entry name" value="P-loop containing nucleotide triphosphate hydrolases"/>
    <property type="match status" value="1"/>
</dbReference>
<keyword evidence="2" id="KW-0813">Transport</keyword>
<dbReference type="GO" id="GO:0005524">
    <property type="term" value="F:ATP binding"/>
    <property type="evidence" value="ECO:0007669"/>
    <property type="project" value="UniProtKB-KW"/>
</dbReference>
<comment type="caution">
    <text evidence="6">The sequence shown here is derived from an EMBL/GenBank/DDBJ whole genome shotgun (WGS) entry which is preliminary data.</text>
</comment>
<reference evidence="6 7" key="1">
    <citation type="submission" date="2022-10" db="EMBL/GenBank/DDBJ databases">
        <authorList>
            <person name="Xie J."/>
            <person name="Shen N."/>
        </authorList>
    </citation>
    <scope>NUCLEOTIDE SEQUENCE [LARGE SCALE GENOMIC DNA]</scope>
    <source>
        <strain evidence="6 7">YIM65594</strain>
    </source>
</reference>
<dbReference type="Pfam" id="PF08352">
    <property type="entry name" value="oligo_HPY"/>
    <property type="match status" value="1"/>
</dbReference>
<dbReference type="InterPro" id="IPR027417">
    <property type="entry name" value="P-loop_NTPase"/>
</dbReference>
<dbReference type="SUPFAM" id="SSF52540">
    <property type="entry name" value="P-loop containing nucleoside triphosphate hydrolases"/>
    <property type="match status" value="1"/>
</dbReference>
<evidence type="ECO:0000313" key="7">
    <source>
        <dbReference type="Proteomes" id="UP001354931"/>
    </source>
</evidence>
<dbReference type="RefSeq" id="WP_326015350.1">
    <property type="nucleotide sequence ID" value="NZ_JAOZYC010000066.1"/>
</dbReference>
<dbReference type="InterPro" id="IPR003439">
    <property type="entry name" value="ABC_transporter-like_ATP-bd"/>
</dbReference>
<dbReference type="NCBIfam" id="TIGR01727">
    <property type="entry name" value="oligo_HPY"/>
    <property type="match status" value="1"/>
</dbReference>
<organism evidence="6 7">
    <name type="scientific">Streptomyces endophyticus</name>
    <dbReference type="NCBI Taxonomy" id="714166"/>
    <lineage>
        <taxon>Bacteria</taxon>
        <taxon>Bacillati</taxon>
        <taxon>Actinomycetota</taxon>
        <taxon>Actinomycetes</taxon>
        <taxon>Kitasatosporales</taxon>
        <taxon>Streptomycetaceae</taxon>
        <taxon>Streptomyces</taxon>
    </lineage>
</organism>
<accession>A0ABU6F126</accession>
<dbReference type="InterPro" id="IPR013563">
    <property type="entry name" value="Oligopep_ABC_C"/>
</dbReference>
<dbReference type="Proteomes" id="UP001354931">
    <property type="component" value="Unassembled WGS sequence"/>
</dbReference>
<dbReference type="InterPro" id="IPR003593">
    <property type="entry name" value="AAA+_ATPase"/>
</dbReference>
<comment type="similarity">
    <text evidence="1">Belongs to the ABC transporter superfamily.</text>
</comment>
<gene>
    <name evidence="6" type="ORF">OKJ99_09130</name>
</gene>
<sequence length="338" mass="36593">MTDTPLLEVRDLTKTFQVPGAGKGRGLRALNGISFDLKRGETLGLVGESGCGKSTLARTLLMLERPDGGSVRFDGVDPFALKGAELLAWRRRVQMVFQDPFASLNARMTAGEIIGEPWRTHRSLHRTAGERSARIRELLDLVGLRKGDEQRYPQEFSGGQRQRIGIARALALSPDVIICDEPVSALDLSVQAQVLNLLNDLQRQLGVSYLFISHDLSVVRHVADRVLVMYLGGIVEQGDTESVFNRALHPYSAALMSAAPSLDADARREHIVLQGELPSPLSPPSGCRFRTRCWKATDACASAAPEAAVDPRDPGHTAACFHPLEDASGLVAAGGDGR</sequence>
<dbReference type="SMART" id="SM00382">
    <property type="entry name" value="AAA"/>
    <property type="match status" value="1"/>
</dbReference>
<keyword evidence="4 6" id="KW-0067">ATP-binding</keyword>
<proteinExistence type="inferred from homology"/>
<dbReference type="InterPro" id="IPR050319">
    <property type="entry name" value="ABC_transp_ATP-bind"/>
</dbReference>
<dbReference type="PANTHER" id="PTHR43776">
    <property type="entry name" value="TRANSPORT ATP-BINDING PROTEIN"/>
    <property type="match status" value="1"/>
</dbReference>
<keyword evidence="7" id="KW-1185">Reference proteome</keyword>
<dbReference type="CDD" id="cd03257">
    <property type="entry name" value="ABC_NikE_OppD_transporters"/>
    <property type="match status" value="1"/>
</dbReference>
<dbReference type="NCBIfam" id="NF008453">
    <property type="entry name" value="PRK11308.1"/>
    <property type="match status" value="1"/>
</dbReference>
<name>A0ABU6F126_9ACTN</name>
<dbReference type="PANTHER" id="PTHR43776:SF7">
    <property type="entry name" value="D,D-DIPEPTIDE TRANSPORT ATP-BINDING PROTEIN DDPF-RELATED"/>
    <property type="match status" value="1"/>
</dbReference>
<protein>
    <submittedName>
        <fullName evidence="6">Dipeptide ABC transporter ATP-binding protein</fullName>
    </submittedName>
</protein>
<evidence type="ECO:0000259" key="5">
    <source>
        <dbReference type="PROSITE" id="PS50893"/>
    </source>
</evidence>
<dbReference type="InterPro" id="IPR017871">
    <property type="entry name" value="ABC_transporter-like_CS"/>
</dbReference>
<evidence type="ECO:0000313" key="6">
    <source>
        <dbReference type="EMBL" id="MEB8337673.1"/>
    </source>
</evidence>
<evidence type="ECO:0000256" key="2">
    <source>
        <dbReference type="ARBA" id="ARBA00022448"/>
    </source>
</evidence>
<evidence type="ECO:0000256" key="3">
    <source>
        <dbReference type="ARBA" id="ARBA00022741"/>
    </source>
</evidence>
<feature type="domain" description="ABC transporter" evidence="5">
    <location>
        <begin position="7"/>
        <end position="256"/>
    </location>
</feature>
<dbReference type="PROSITE" id="PS00211">
    <property type="entry name" value="ABC_TRANSPORTER_1"/>
    <property type="match status" value="1"/>
</dbReference>
<dbReference type="PROSITE" id="PS50893">
    <property type="entry name" value="ABC_TRANSPORTER_2"/>
    <property type="match status" value="1"/>
</dbReference>
<keyword evidence="3" id="KW-0547">Nucleotide-binding</keyword>
<evidence type="ECO:0000256" key="1">
    <source>
        <dbReference type="ARBA" id="ARBA00005417"/>
    </source>
</evidence>
<dbReference type="Pfam" id="PF00005">
    <property type="entry name" value="ABC_tran"/>
    <property type="match status" value="1"/>
</dbReference>
<dbReference type="EMBL" id="JAOZYC010000066">
    <property type="protein sequence ID" value="MEB8337673.1"/>
    <property type="molecule type" value="Genomic_DNA"/>
</dbReference>